<dbReference type="Gene3D" id="3.40.50.720">
    <property type="entry name" value="NAD(P)-binding Rossmann-like Domain"/>
    <property type="match status" value="1"/>
</dbReference>
<dbReference type="InterPro" id="IPR008030">
    <property type="entry name" value="NmrA-like"/>
</dbReference>
<evidence type="ECO:0000259" key="3">
    <source>
        <dbReference type="Pfam" id="PF05368"/>
    </source>
</evidence>
<dbReference type="SUPFAM" id="SSF51735">
    <property type="entry name" value="NAD(P)-binding Rossmann-fold domains"/>
    <property type="match status" value="1"/>
</dbReference>
<dbReference type="PANTHER" id="PTHR42748">
    <property type="entry name" value="NITROGEN METABOLITE REPRESSION PROTEIN NMRA FAMILY MEMBER"/>
    <property type="match status" value="1"/>
</dbReference>
<dbReference type="Gene3D" id="3.90.25.10">
    <property type="entry name" value="UDP-galactose 4-epimerase, domain 1"/>
    <property type="match status" value="1"/>
</dbReference>
<dbReference type="PANTHER" id="PTHR42748:SF31">
    <property type="entry name" value="NMRA-LIKE DOMAIN-CONTAINING PROTEIN-RELATED"/>
    <property type="match status" value="1"/>
</dbReference>
<comment type="similarity">
    <text evidence="1">Belongs to the NmrA-type oxidoreductase family.</text>
</comment>
<evidence type="ECO:0000256" key="1">
    <source>
        <dbReference type="ARBA" id="ARBA00006328"/>
    </source>
</evidence>
<proteinExistence type="inferred from homology"/>
<dbReference type="AlphaFoldDB" id="A0AAN7AG54"/>
<name>A0AAN7AG54_9PEZI</name>
<comment type="caution">
    <text evidence="4">The sequence shown here is derived from an EMBL/GenBank/DDBJ whole genome shotgun (WGS) entry which is preliminary data.</text>
</comment>
<accession>A0AAN7AG54</accession>
<reference evidence="4" key="1">
    <citation type="journal article" date="2023" name="Mol. Phylogenet. Evol.">
        <title>Genome-scale phylogeny and comparative genomics of the fungal order Sordariales.</title>
        <authorList>
            <person name="Hensen N."/>
            <person name="Bonometti L."/>
            <person name="Westerberg I."/>
            <person name="Brannstrom I.O."/>
            <person name="Guillou S."/>
            <person name="Cros-Aarteil S."/>
            <person name="Calhoun S."/>
            <person name="Haridas S."/>
            <person name="Kuo A."/>
            <person name="Mondo S."/>
            <person name="Pangilinan J."/>
            <person name="Riley R."/>
            <person name="LaButti K."/>
            <person name="Andreopoulos B."/>
            <person name="Lipzen A."/>
            <person name="Chen C."/>
            <person name="Yan M."/>
            <person name="Daum C."/>
            <person name="Ng V."/>
            <person name="Clum A."/>
            <person name="Steindorff A."/>
            <person name="Ohm R.A."/>
            <person name="Martin F."/>
            <person name="Silar P."/>
            <person name="Natvig D.O."/>
            <person name="Lalanne C."/>
            <person name="Gautier V."/>
            <person name="Ament-Velasquez S.L."/>
            <person name="Kruys A."/>
            <person name="Hutchinson M.I."/>
            <person name="Powell A.J."/>
            <person name="Barry K."/>
            <person name="Miller A.N."/>
            <person name="Grigoriev I.V."/>
            <person name="Debuchy R."/>
            <person name="Gladieux P."/>
            <person name="Hiltunen Thoren M."/>
            <person name="Johannesson H."/>
        </authorList>
    </citation>
    <scope>NUCLEOTIDE SEQUENCE</scope>
    <source>
        <strain evidence="4">PSN309</strain>
    </source>
</reference>
<keyword evidence="2" id="KW-0521">NADP</keyword>
<dbReference type="InterPro" id="IPR036291">
    <property type="entry name" value="NAD(P)-bd_dom_sf"/>
</dbReference>
<dbReference type="InterPro" id="IPR051164">
    <property type="entry name" value="NmrA-like_oxidored"/>
</dbReference>
<dbReference type="Proteomes" id="UP001302126">
    <property type="component" value="Unassembled WGS sequence"/>
</dbReference>
<dbReference type="CDD" id="cd05251">
    <property type="entry name" value="NmrA_like_SDR_a"/>
    <property type="match status" value="1"/>
</dbReference>
<evidence type="ECO:0000313" key="5">
    <source>
        <dbReference type="Proteomes" id="UP001302126"/>
    </source>
</evidence>
<dbReference type="Pfam" id="PF05368">
    <property type="entry name" value="NmrA"/>
    <property type="match status" value="1"/>
</dbReference>
<reference evidence="4" key="2">
    <citation type="submission" date="2023-05" db="EMBL/GenBank/DDBJ databases">
        <authorList>
            <consortium name="Lawrence Berkeley National Laboratory"/>
            <person name="Steindorff A."/>
            <person name="Hensen N."/>
            <person name="Bonometti L."/>
            <person name="Westerberg I."/>
            <person name="Brannstrom I.O."/>
            <person name="Guillou S."/>
            <person name="Cros-Aarteil S."/>
            <person name="Calhoun S."/>
            <person name="Haridas S."/>
            <person name="Kuo A."/>
            <person name="Mondo S."/>
            <person name="Pangilinan J."/>
            <person name="Riley R."/>
            <person name="Labutti K."/>
            <person name="Andreopoulos B."/>
            <person name="Lipzen A."/>
            <person name="Chen C."/>
            <person name="Yanf M."/>
            <person name="Daum C."/>
            <person name="Ng V."/>
            <person name="Clum A."/>
            <person name="Ohm R."/>
            <person name="Martin F."/>
            <person name="Silar P."/>
            <person name="Natvig D."/>
            <person name="Lalanne C."/>
            <person name="Gautier V."/>
            <person name="Ament-Velasquez S.L."/>
            <person name="Kruys A."/>
            <person name="Hutchinson M.I."/>
            <person name="Powell A.J."/>
            <person name="Barry K."/>
            <person name="Miller A.N."/>
            <person name="Grigoriev I.V."/>
            <person name="Debuchy R."/>
            <person name="Gladieux P."/>
            <person name="Thoren M.H."/>
            <person name="Johannesson H."/>
        </authorList>
    </citation>
    <scope>NUCLEOTIDE SEQUENCE</scope>
    <source>
        <strain evidence="4">PSN309</strain>
    </source>
</reference>
<keyword evidence="5" id="KW-1185">Reference proteome</keyword>
<gene>
    <name evidence="4" type="ORF">QBC35DRAFT_391417</name>
</gene>
<feature type="domain" description="NmrA-like" evidence="3">
    <location>
        <begin position="4"/>
        <end position="308"/>
    </location>
</feature>
<organism evidence="4 5">
    <name type="scientific">Podospora australis</name>
    <dbReference type="NCBI Taxonomy" id="1536484"/>
    <lineage>
        <taxon>Eukaryota</taxon>
        <taxon>Fungi</taxon>
        <taxon>Dikarya</taxon>
        <taxon>Ascomycota</taxon>
        <taxon>Pezizomycotina</taxon>
        <taxon>Sordariomycetes</taxon>
        <taxon>Sordariomycetidae</taxon>
        <taxon>Sordariales</taxon>
        <taxon>Podosporaceae</taxon>
        <taxon>Podospora</taxon>
    </lineage>
</organism>
<evidence type="ECO:0000256" key="2">
    <source>
        <dbReference type="ARBA" id="ARBA00022857"/>
    </source>
</evidence>
<sequence length="318" mass="35360">MSPTKKIITIFGATGSQGGSVANIFLHDTKLDAEWTVRAVTRDIQKEKAKTLAANGAEVVSADLNDKSSLLAAIKGSTAVFAVTNYWEKLDKSLEVQQGKNLVDAAKEAGVEHFIWSSLLDINKLSGGKLPHVYHFDGKAEVEEYARSVGLPSTFFLAGCYMSNFPGQNFRFDKDNNKWTYSLPVPGTAIIPVFDVDDTGKFVKAAILHKDQTLGKRLLGATKYMTANELVERFKKAFPEAGKTASYQQLPEEVYKNILKGAGMPEFVAQELLENMLLLDSFGYYGKESLDWTHSLLEDKLTTWDEFVKKTPLWKDLK</sequence>
<evidence type="ECO:0000313" key="4">
    <source>
        <dbReference type="EMBL" id="KAK4184570.1"/>
    </source>
</evidence>
<dbReference type="EMBL" id="MU864483">
    <property type="protein sequence ID" value="KAK4184570.1"/>
    <property type="molecule type" value="Genomic_DNA"/>
</dbReference>
<protein>
    <submittedName>
        <fullName evidence="4">NmrA family transcriptional regulator</fullName>
    </submittedName>
</protein>
<dbReference type="GO" id="GO:0005634">
    <property type="term" value="C:nucleus"/>
    <property type="evidence" value="ECO:0007669"/>
    <property type="project" value="TreeGrafter"/>
</dbReference>